<dbReference type="InterPro" id="IPR012664">
    <property type="entry name" value="CHP02452"/>
</dbReference>
<proteinExistence type="predicted"/>
<evidence type="ECO:0000256" key="1">
    <source>
        <dbReference type="SAM" id="Coils"/>
    </source>
</evidence>
<feature type="compositionally biased region" description="Acidic residues" evidence="2">
    <location>
        <begin position="403"/>
        <end position="414"/>
    </location>
</feature>
<evidence type="ECO:0000259" key="3">
    <source>
        <dbReference type="Pfam" id="PF10021"/>
    </source>
</evidence>
<feature type="coiled-coil region" evidence="1">
    <location>
        <begin position="339"/>
        <end position="366"/>
    </location>
</feature>
<dbReference type="Proteomes" id="UP001345827">
    <property type="component" value="Unassembled WGS sequence"/>
</dbReference>
<evidence type="ECO:0000313" key="5">
    <source>
        <dbReference type="Proteomes" id="UP001345827"/>
    </source>
</evidence>
<accession>A0AAV9QNW3</accession>
<dbReference type="InterPro" id="IPR019261">
    <property type="entry name" value="PARG_cat_microbial"/>
</dbReference>
<protein>
    <recommendedName>
        <fullName evidence="3">Microbial-type PARG catalytic domain-containing protein</fullName>
    </recommendedName>
</protein>
<dbReference type="PANTHER" id="PTHR35596:SF1">
    <property type="entry name" value="MICROBIAL-TYPE PARG CATALYTIC DOMAIN-CONTAINING PROTEIN"/>
    <property type="match status" value="1"/>
</dbReference>
<evidence type="ECO:0000313" key="4">
    <source>
        <dbReference type="EMBL" id="KAK5545130.1"/>
    </source>
</evidence>
<sequence length="422" mass="46051">MGRTQPSLGLAPPAQRKDARAKAARLTAHKTIPALLASSSRARKGVEGSTLIVDSPFSDSGVTSKKESRKTSRNSGDDQGNNKVKVRIVVDDTLAVARAMSHQSAEAGTDTAEGGKPSSSRPKRNVAVLNMASPLLPGGGFLNGATAQEETLCNRTTLYPALRDEFYRLPEVGAIWTEDVMVFRDESGKDLNKGERWWIDVISAGMLRFPDVEEAEEEEEGEEHEEPKKYANPKDRTTAIERIRCVMEILGSKGVEKCVLGAWGCGAYGNPVPEIARAFKKVIWGGEVKGGRKTGKGGVCWGSLREVAFAIKEGKTASEFAKHFGVEVALEKRPTPGEQEETNEADERAAETIRDLEDKIRELDLRINLSKNPALKAPLETIRADLRSQLALKQSSATANSDNLDEKDDESQSEDDTKSEWD</sequence>
<feature type="compositionally biased region" description="Acidic residues" evidence="2">
    <location>
        <begin position="213"/>
        <end position="224"/>
    </location>
</feature>
<feature type="compositionally biased region" description="Polar residues" evidence="2">
    <location>
        <begin position="73"/>
        <end position="82"/>
    </location>
</feature>
<feature type="domain" description="Microbial-type PARG catalytic" evidence="3">
    <location>
        <begin position="74"/>
        <end position="184"/>
    </location>
</feature>
<organism evidence="4 5">
    <name type="scientific">Vermiconidia calcicola</name>
    <dbReference type="NCBI Taxonomy" id="1690605"/>
    <lineage>
        <taxon>Eukaryota</taxon>
        <taxon>Fungi</taxon>
        <taxon>Dikarya</taxon>
        <taxon>Ascomycota</taxon>
        <taxon>Pezizomycotina</taxon>
        <taxon>Dothideomycetes</taxon>
        <taxon>Dothideomycetidae</taxon>
        <taxon>Mycosphaerellales</taxon>
        <taxon>Extremaceae</taxon>
        <taxon>Vermiconidia</taxon>
    </lineage>
</organism>
<feature type="region of interest" description="Disordered" evidence="2">
    <location>
        <begin position="213"/>
        <end position="232"/>
    </location>
</feature>
<keyword evidence="1" id="KW-0175">Coiled coil</keyword>
<name>A0AAV9QNW3_9PEZI</name>
<keyword evidence="5" id="KW-1185">Reference proteome</keyword>
<dbReference type="NCBIfam" id="TIGR02452">
    <property type="entry name" value="TIGR02452 family protein"/>
    <property type="match status" value="1"/>
</dbReference>
<dbReference type="PANTHER" id="PTHR35596">
    <property type="entry name" value="DUF2263 DOMAIN-CONTAINING PROTEIN"/>
    <property type="match status" value="1"/>
</dbReference>
<comment type="caution">
    <text evidence="4">The sequence shown here is derived from an EMBL/GenBank/DDBJ whole genome shotgun (WGS) entry which is preliminary data.</text>
</comment>
<reference evidence="4 5" key="1">
    <citation type="submission" date="2023-06" db="EMBL/GenBank/DDBJ databases">
        <title>Black Yeasts Isolated from many extreme environments.</title>
        <authorList>
            <person name="Coleine C."/>
            <person name="Stajich J.E."/>
            <person name="Selbmann L."/>
        </authorList>
    </citation>
    <scope>NUCLEOTIDE SEQUENCE [LARGE SCALE GENOMIC DNA]</scope>
    <source>
        <strain evidence="4 5">CCFEE 5887</strain>
    </source>
</reference>
<dbReference type="Pfam" id="PF10021">
    <property type="entry name" value="PARG_cat_microb"/>
    <property type="match status" value="1"/>
</dbReference>
<evidence type="ECO:0000256" key="2">
    <source>
        <dbReference type="SAM" id="MobiDB-lite"/>
    </source>
</evidence>
<dbReference type="InterPro" id="IPR043472">
    <property type="entry name" value="Macro_dom-like"/>
</dbReference>
<feature type="region of interest" description="Disordered" evidence="2">
    <location>
        <begin position="1"/>
        <end position="84"/>
    </location>
</feature>
<feature type="region of interest" description="Disordered" evidence="2">
    <location>
        <begin position="392"/>
        <end position="422"/>
    </location>
</feature>
<gene>
    <name evidence="4" type="ORF">LTR25_000137</name>
</gene>
<dbReference type="EMBL" id="JAXLQG010000001">
    <property type="protein sequence ID" value="KAK5545130.1"/>
    <property type="molecule type" value="Genomic_DNA"/>
</dbReference>
<dbReference type="AlphaFoldDB" id="A0AAV9QNW3"/>
<feature type="region of interest" description="Disordered" evidence="2">
    <location>
        <begin position="100"/>
        <end position="123"/>
    </location>
</feature>
<dbReference type="Gene3D" id="3.40.220.10">
    <property type="entry name" value="Leucine Aminopeptidase, subunit E, domain 1"/>
    <property type="match status" value="1"/>
</dbReference>
<feature type="compositionally biased region" description="Polar residues" evidence="2">
    <location>
        <begin position="392"/>
        <end position="402"/>
    </location>
</feature>